<dbReference type="STRING" id="1247936.BN2475_950018"/>
<evidence type="ECO:0008006" key="3">
    <source>
        <dbReference type="Google" id="ProtNLM"/>
    </source>
</evidence>
<gene>
    <name evidence="1" type="ORF">BN2475_950018</name>
</gene>
<dbReference type="InterPro" id="IPR046904">
    <property type="entry name" value="ABC-3C_MC2"/>
</dbReference>
<sequence length="171" mass="19190">MISADKPIRTPQVRPFNSALEYGFRTLFILNAAGGHAMDLQRLVSYDYLLVHSGDVDDGPASLHPAMPHRGTELLVKRNVIHAGLTQMLAKELIQIVFAPQGFLYRATDMTAAFIKLLKSAYAHELGARANWIVDRFGRYTDQELEAFMAQNVGRWGTEFDRLTAVDLLEL</sequence>
<organism evidence="1 2">
    <name type="scientific">Paraburkholderia ribeironis</name>
    <dbReference type="NCBI Taxonomy" id="1247936"/>
    <lineage>
        <taxon>Bacteria</taxon>
        <taxon>Pseudomonadati</taxon>
        <taxon>Pseudomonadota</taxon>
        <taxon>Betaproteobacteria</taxon>
        <taxon>Burkholderiales</taxon>
        <taxon>Burkholderiaceae</taxon>
        <taxon>Paraburkholderia</taxon>
    </lineage>
</organism>
<evidence type="ECO:0000313" key="2">
    <source>
        <dbReference type="Proteomes" id="UP000187012"/>
    </source>
</evidence>
<dbReference type="Pfam" id="PF20288">
    <property type="entry name" value="MC2"/>
    <property type="match status" value="1"/>
</dbReference>
<keyword evidence="2" id="KW-1185">Reference proteome</keyword>
<name>A0A1N7SL90_9BURK</name>
<protein>
    <recommendedName>
        <fullName evidence="3">Threonine efflux protein</fullName>
    </recommendedName>
</protein>
<proteinExistence type="predicted"/>
<dbReference type="EMBL" id="CYGX02000095">
    <property type="protein sequence ID" value="SIT48185.1"/>
    <property type="molecule type" value="Genomic_DNA"/>
</dbReference>
<accession>A0A1N7SL90</accession>
<dbReference type="OrthoDB" id="8662245at2"/>
<dbReference type="Proteomes" id="UP000187012">
    <property type="component" value="Unassembled WGS sequence"/>
</dbReference>
<evidence type="ECO:0000313" key="1">
    <source>
        <dbReference type="EMBL" id="SIT48185.1"/>
    </source>
</evidence>
<dbReference type="AlphaFoldDB" id="A0A1N7SL90"/>
<dbReference type="RefSeq" id="WP_094782995.1">
    <property type="nucleotide sequence ID" value="NZ_CYGX02000095.1"/>
</dbReference>
<reference evidence="1 2" key="1">
    <citation type="submission" date="2016-12" db="EMBL/GenBank/DDBJ databases">
        <authorList>
            <person name="Song W.-J."/>
            <person name="Kurnit D.M."/>
        </authorList>
    </citation>
    <scope>NUCLEOTIDE SEQUENCE [LARGE SCALE GENOMIC DNA]</scope>
    <source>
        <strain evidence="1 2">STM7296</strain>
    </source>
</reference>